<gene>
    <name evidence="2" type="ORF">EKM59_01770</name>
</gene>
<dbReference type="AlphaFoldDB" id="A0A433JLD8"/>
<accession>A0A433JLD8</accession>
<feature type="transmembrane region" description="Helical" evidence="1">
    <location>
        <begin position="170"/>
        <end position="195"/>
    </location>
</feature>
<comment type="caution">
    <text evidence="2">The sequence shown here is derived from an EMBL/GenBank/DDBJ whole genome shotgun (WGS) entry which is preliminary data.</text>
</comment>
<feature type="transmembrane region" description="Helical" evidence="1">
    <location>
        <begin position="96"/>
        <end position="126"/>
    </location>
</feature>
<evidence type="ECO:0000313" key="2">
    <source>
        <dbReference type="EMBL" id="RUQ90363.1"/>
    </source>
</evidence>
<dbReference type="Proteomes" id="UP000288012">
    <property type="component" value="Unassembled WGS sequence"/>
</dbReference>
<dbReference type="GO" id="GO:0008237">
    <property type="term" value="F:metallopeptidase activity"/>
    <property type="evidence" value="ECO:0007669"/>
    <property type="project" value="UniProtKB-KW"/>
</dbReference>
<keyword evidence="1" id="KW-0812">Transmembrane</keyword>
<proteinExistence type="predicted"/>
<dbReference type="GO" id="GO:0006508">
    <property type="term" value="P:proteolysis"/>
    <property type="evidence" value="ECO:0007669"/>
    <property type="project" value="UniProtKB-KW"/>
</dbReference>
<keyword evidence="1" id="KW-0472">Membrane</keyword>
<keyword evidence="2" id="KW-0645">Protease</keyword>
<feature type="transmembrane region" description="Helical" evidence="1">
    <location>
        <begin position="147"/>
        <end position="164"/>
    </location>
</feature>
<name>A0A433JLD8_9GAMM</name>
<keyword evidence="2" id="KW-0378">Hydrolase</keyword>
<evidence type="ECO:0000256" key="1">
    <source>
        <dbReference type="SAM" id="Phobius"/>
    </source>
</evidence>
<feature type="transmembrane region" description="Helical" evidence="1">
    <location>
        <begin position="6"/>
        <end position="31"/>
    </location>
</feature>
<sequence length="258" mass="28961">MMINWPFVGVLFVLSIPGILIAVPRLIRFLLKTSSEELKRRISKIAVGQTLLMVFVMSMAGSVLSIPTGLGAKALAMLLSAHPHLDFWQDTALFMFLYTAGGLLVFLVLYYGVVSCFLDATALLQLQKIRAAIGLDGSMLYSVAEEILARWGLLNVCAFFAILFSQQRHAIIICSAIFMQAILYALSQLPLYLAAGCTRDRRFLYSFLLLYGWQGILFGFIFWQFGILATIIAHMLFHAGWWIYDKPESLPENVSCKR</sequence>
<organism evidence="2 3">
    <name type="scientific">Legionella septentrionalis</name>
    <dbReference type="NCBI Taxonomy" id="2498109"/>
    <lineage>
        <taxon>Bacteria</taxon>
        <taxon>Pseudomonadati</taxon>
        <taxon>Pseudomonadota</taxon>
        <taxon>Gammaproteobacteria</taxon>
        <taxon>Legionellales</taxon>
        <taxon>Legionellaceae</taxon>
        <taxon>Legionella</taxon>
    </lineage>
</organism>
<reference evidence="2 3" key="1">
    <citation type="submission" date="2018-12" db="EMBL/GenBank/DDBJ databases">
        <title>Legionella sp,whole genome shotgun sequence.</title>
        <authorList>
            <person name="Wu H."/>
        </authorList>
    </citation>
    <scope>NUCLEOTIDE SEQUENCE [LARGE SCALE GENOMIC DNA]</scope>
    <source>
        <strain evidence="3">km714</strain>
    </source>
</reference>
<protein>
    <submittedName>
        <fullName evidence="2">CPBP family intramembrane metalloprotease</fullName>
    </submittedName>
</protein>
<keyword evidence="3" id="KW-1185">Reference proteome</keyword>
<evidence type="ECO:0000313" key="3">
    <source>
        <dbReference type="Proteomes" id="UP000288012"/>
    </source>
</evidence>
<keyword evidence="2" id="KW-0482">Metalloprotease</keyword>
<feature type="transmembrane region" description="Helical" evidence="1">
    <location>
        <begin position="51"/>
        <end position="76"/>
    </location>
</feature>
<keyword evidence="1" id="KW-1133">Transmembrane helix</keyword>
<dbReference type="EMBL" id="RZGR01000004">
    <property type="protein sequence ID" value="RUQ90363.1"/>
    <property type="molecule type" value="Genomic_DNA"/>
</dbReference>